<dbReference type="InterPro" id="IPR012547">
    <property type="entry name" value="PDDEXK_9"/>
</dbReference>
<dbReference type="STRING" id="134605.HMPREF3206_00941"/>
<dbReference type="PATRIC" id="fig|134605.3.peg.938"/>
<proteinExistence type="predicted"/>
<evidence type="ECO:0008006" key="3">
    <source>
        <dbReference type="Google" id="ProtNLM"/>
    </source>
</evidence>
<evidence type="ECO:0000313" key="2">
    <source>
        <dbReference type="Proteomes" id="UP000070617"/>
    </source>
</evidence>
<gene>
    <name evidence="1" type="ORF">HMPREF3206_00941</name>
</gene>
<reference evidence="2" key="1">
    <citation type="submission" date="2016-01" db="EMBL/GenBank/DDBJ databases">
        <authorList>
            <person name="Mitreva M."/>
            <person name="Pepin K.H."/>
            <person name="Mihindukulasuriya K.A."/>
            <person name="Fulton R."/>
            <person name="Fronick C."/>
            <person name="O'Laughlin M."/>
            <person name="Miner T."/>
            <person name="Herter B."/>
            <person name="Rosa B.A."/>
            <person name="Cordes M."/>
            <person name="Tomlinson C."/>
            <person name="Wollam A."/>
            <person name="Palsikar V.B."/>
            <person name="Mardis E.R."/>
            <person name="Wilson R.K."/>
        </authorList>
    </citation>
    <scope>NUCLEOTIDE SEQUENCE [LARGE SCALE GENOMIC DNA]</scope>
    <source>
        <strain evidence="2">CMW8396</strain>
    </source>
</reference>
<feature type="non-terminal residue" evidence="1">
    <location>
        <position position="1"/>
    </location>
</feature>
<keyword evidence="2" id="KW-1185">Reference proteome</keyword>
<dbReference type="AlphaFoldDB" id="A0A133NEJ6"/>
<accession>A0A133NEJ6</accession>
<evidence type="ECO:0000313" key="1">
    <source>
        <dbReference type="EMBL" id="KXA14722.1"/>
    </source>
</evidence>
<organism evidence="1 2">
    <name type="scientific">Fusobacterium equinum</name>
    <dbReference type="NCBI Taxonomy" id="134605"/>
    <lineage>
        <taxon>Bacteria</taxon>
        <taxon>Fusobacteriati</taxon>
        <taxon>Fusobacteriota</taxon>
        <taxon>Fusobacteriia</taxon>
        <taxon>Fusobacteriales</taxon>
        <taxon>Fusobacteriaceae</taxon>
        <taxon>Fusobacterium</taxon>
    </lineage>
</organism>
<protein>
    <recommendedName>
        <fullName evidence="3">AAA-ATPase-like domain-containing protein</fullName>
    </recommendedName>
</protein>
<dbReference type="EMBL" id="LRPX01000040">
    <property type="protein sequence ID" value="KXA14722.1"/>
    <property type="molecule type" value="Genomic_DNA"/>
</dbReference>
<dbReference type="RefSeq" id="WP_187107684.1">
    <property type="nucleotide sequence ID" value="NZ_KQ956534.1"/>
</dbReference>
<sequence length="162" mass="19258">QSFFEKSFLNRFLGGVDIFYDMLLALKNQNMEIFEKKLQDILLTKISYHDIGKEEKYYHKLVLGMMLSMSREYEIYSNQESGYGRYDISIEPKEKDKIAFILEFKLAKSEEELEKKAKEALLQIEEKQYDVEMKQRGIKNILILGIAFCGKKVRVYQQDRLK</sequence>
<name>A0A133NEJ6_9FUSO</name>
<dbReference type="Proteomes" id="UP000070617">
    <property type="component" value="Unassembled WGS sequence"/>
</dbReference>
<comment type="caution">
    <text evidence="1">The sequence shown here is derived from an EMBL/GenBank/DDBJ whole genome shotgun (WGS) entry which is preliminary data.</text>
</comment>
<dbReference type="Pfam" id="PF08011">
    <property type="entry name" value="PDDEXK_9"/>
    <property type="match status" value="1"/>
</dbReference>